<dbReference type="PROSITE" id="PS51007">
    <property type="entry name" value="CYTC"/>
    <property type="match status" value="1"/>
</dbReference>
<dbReference type="PRINTS" id="PR01166">
    <property type="entry name" value="CYCOXIDASEII"/>
</dbReference>
<accession>A0A517W0D2</accession>
<comment type="similarity">
    <text evidence="2 16">Belongs to the cytochrome c oxidase subunit 2 family.</text>
</comment>
<dbReference type="InterPro" id="IPR045187">
    <property type="entry name" value="CcO_II"/>
</dbReference>
<dbReference type="PANTHER" id="PTHR22888">
    <property type="entry name" value="CYTOCHROME C OXIDASE, SUBUNIT II"/>
    <property type="match status" value="1"/>
</dbReference>
<keyword evidence="7 15" id="KW-0479">Metal-binding</keyword>
<keyword evidence="11 15" id="KW-0408">Iron</keyword>
<dbReference type="CDD" id="cd04213">
    <property type="entry name" value="CuRO_CcO_Caa3_II"/>
    <property type="match status" value="1"/>
</dbReference>
<keyword evidence="13 18" id="KW-0472">Membrane</keyword>
<dbReference type="GO" id="GO:0005507">
    <property type="term" value="F:copper ion binding"/>
    <property type="evidence" value="ECO:0007669"/>
    <property type="project" value="InterPro"/>
</dbReference>
<keyword evidence="22" id="KW-0560">Oxidoreductase</keyword>
<feature type="transmembrane region" description="Helical" evidence="18">
    <location>
        <begin position="21"/>
        <end position="44"/>
    </location>
</feature>
<keyword evidence="10 18" id="KW-1133">Transmembrane helix</keyword>
<evidence type="ECO:0000259" key="19">
    <source>
        <dbReference type="PROSITE" id="PS50857"/>
    </source>
</evidence>
<dbReference type="SUPFAM" id="SSF81464">
    <property type="entry name" value="Cytochrome c oxidase subunit II-like, transmembrane region"/>
    <property type="match status" value="1"/>
</dbReference>
<evidence type="ECO:0000256" key="16">
    <source>
        <dbReference type="RuleBase" id="RU000456"/>
    </source>
</evidence>
<dbReference type="Gene3D" id="1.10.287.90">
    <property type="match status" value="1"/>
</dbReference>
<evidence type="ECO:0000256" key="9">
    <source>
        <dbReference type="ARBA" id="ARBA00022982"/>
    </source>
</evidence>
<dbReference type="GO" id="GO:0016491">
    <property type="term" value="F:oxidoreductase activity"/>
    <property type="evidence" value="ECO:0007669"/>
    <property type="project" value="UniProtKB-KW"/>
</dbReference>
<dbReference type="InterPro" id="IPR001505">
    <property type="entry name" value="Copper_CuA"/>
</dbReference>
<dbReference type="SUPFAM" id="SSF49503">
    <property type="entry name" value="Cupredoxins"/>
    <property type="match status" value="1"/>
</dbReference>
<feature type="domain" description="Cytochrome oxidase subunit II transmembrane region profile" evidence="20">
    <location>
        <begin position="1"/>
        <end position="93"/>
    </location>
</feature>
<dbReference type="PANTHER" id="PTHR22888:SF9">
    <property type="entry name" value="CYTOCHROME C OXIDASE SUBUNIT 2"/>
    <property type="match status" value="1"/>
</dbReference>
<keyword evidence="8" id="KW-1278">Translocase</keyword>
<evidence type="ECO:0000313" key="23">
    <source>
        <dbReference type="Proteomes" id="UP000318704"/>
    </source>
</evidence>
<dbReference type="PROSITE" id="PS50857">
    <property type="entry name" value="COX2_CUA"/>
    <property type="match status" value="1"/>
</dbReference>
<dbReference type="GO" id="GO:0020037">
    <property type="term" value="F:heme binding"/>
    <property type="evidence" value="ECO:0007669"/>
    <property type="project" value="InterPro"/>
</dbReference>
<evidence type="ECO:0000256" key="18">
    <source>
        <dbReference type="SAM" id="Phobius"/>
    </source>
</evidence>
<evidence type="ECO:0000259" key="20">
    <source>
        <dbReference type="PROSITE" id="PS50999"/>
    </source>
</evidence>
<comment type="subcellular location">
    <subcellularLocation>
        <location evidence="16">Cell membrane</location>
        <topology evidence="16">Multi-pass membrane protein</topology>
    </subcellularLocation>
    <subcellularLocation>
        <location evidence="1">Membrane</location>
        <topology evidence="1">Multi-pass membrane protein</topology>
    </subcellularLocation>
</comment>
<evidence type="ECO:0000256" key="10">
    <source>
        <dbReference type="ARBA" id="ARBA00022989"/>
    </source>
</evidence>
<dbReference type="InterPro" id="IPR009056">
    <property type="entry name" value="Cyt_c-like_dom"/>
</dbReference>
<keyword evidence="12 17" id="KW-0186">Copper</keyword>
<comment type="cofactor">
    <cofactor evidence="17">
        <name>Cu cation</name>
        <dbReference type="ChEBI" id="CHEBI:23378"/>
    </cofactor>
    <text evidence="17">Binds a copper A center.</text>
</comment>
<dbReference type="KEGG" id="gaw:V144x_42220"/>
<sequence length="326" mass="36169">MNSVIPVLDPASPQAEAINDLFLQVLLISAIIFAIVAGLILIAISRGRRKQTLPEQDFGSEKTEIAWMVGPVIIVIWLVAISANLVITLNAIPKADPDGKTDISEIDLIVTGHQWWWEVEYPKSGVISANEIYIPVGKKLRVQISSDDVIHCFWVAQLGRKIDAIPGRENYIWLEADAPGSYQGRCSEYCGAQHAWMNFKVYAVSNEEYEQWLASENKAVAQPKLLSPLASADEQLAFAGKQFFFQATCQQCHTIEGTPAKARIGPDLTHFASRKEIGAGVIENSSENLALWLKDPQALKPGCKMPNFKLNEEHLKQLVAYLETLE</sequence>
<dbReference type="Pfam" id="PF02790">
    <property type="entry name" value="COX2_TM"/>
    <property type="match status" value="1"/>
</dbReference>
<evidence type="ECO:0000256" key="11">
    <source>
        <dbReference type="ARBA" id="ARBA00023004"/>
    </source>
</evidence>
<evidence type="ECO:0000256" key="3">
    <source>
        <dbReference type="ARBA" id="ARBA00022448"/>
    </source>
</evidence>
<dbReference type="InterPro" id="IPR008972">
    <property type="entry name" value="Cupredoxin"/>
</dbReference>
<dbReference type="GO" id="GO:0042773">
    <property type="term" value="P:ATP synthesis coupled electron transport"/>
    <property type="evidence" value="ECO:0007669"/>
    <property type="project" value="TreeGrafter"/>
</dbReference>
<keyword evidence="6 16" id="KW-0812">Transmembrane</keyword>
<gene>
    <name evidence="22" type="primary">ctaC_2</name>
    <name evidence="22" type="ORF">V144x_42220</name>
</gene>
<dbReference type="InterPro" id="IPR036909">
    <property type="entry name" value="Cyt_c-like_dom_sf"/>
</dbReference>
<dbReference type="EMBL" id="CP037920">
    <property type="protein sequence ID" value="QDT98715.1"/>
    <property type="molecule type" value="Genomic_DNA"/>
</dbReference>
<evidence type="ECO:0000256" key="4">
    <source>
        <dbReference type="ARBA" id="ARBA00022617"/>
    </source>
</evidence>
<proteinExistence type="inferred from homology"/>
<dbReference type="InterPro" id="IPR014222">
    <property type="entry name" value="Cyt_c_oxidase_su2"/>
</dbReference>
<dbReference type="InterPro" id="IPR002429">
    <property type="entry name" value="CcO_II-like_C"/>
</dbReference>
<keyword evidence="4 15" id="KW-0349">Heme</keyword>
<evidence type="ECO:0000256" key="5">
    <source>
        <dbReference type="ARBA" id="ARBA00022660"/>
    </source>
</evidence>
<reference evidence="22 23" key="1">
    <citation type="submission" date="2019-03" db="EMBL/GenBank/DDBJ databases">
        <title>Deep-cultivation of Planctomycetes and their phenomic and genomic characterization uncovers novel biology.</title>
        <authorList>
            <person name="Wiegand S."/>
            <person name="Jogler M."/>
            <person name="Boedeker C."/>
            <person name="Pinto D."/>
            <person name="Vollmers J."/>
            <person name="Rivas-Marin E."/>
            <person name="Kohn T."/>
            <person name="Peeters S.H."/>
            <person name="Heuer A."/>
            <person name="Rast P."/>
            <person name="Oberbeckmann S."/>
            <person name="Bunk B."/>
            <person name="Jeske O."/>
            <person name="Meyerdierks A."/>
            <person name="Storesund J.E."/>
            <person name="Kallscheuer N."/>
            <person name="Luecker S."/>
            <person name="Lage O.M."/>
            <person name="Pohl T."/>
            <person name="Merkel B.J."/>
            <person name="Hornburger P."/>
            <person name="Mueller R.-W."/>
            <person name="Bruemmer F."/>
            <person name="Labrenz M."/>
            <person name="Spormann A.M."/>
            <person name="Op den Camp H."/>
            <person name="Overmann J."/>
            <person name="Amann R."/>
            <person name="Jetten M.S.M."/>
            <person name="Mascher T."/>
            <person name="Medema M.H."/>
            <person name="Devos D.P."/>
            <person name="Kaster A.-K."/>
            <person name="Ovreas L."/>
            <person name="Rohde M."/>
            <person name="Galperin M.Y."/>
            <person name="Jogler C."/>
        </authorList>
    </citation>
    <scope>NUCLEOTIDE SEQUENCE [LARGE SCALE GENOMIC DNA]</scope>
    <source>
        <strain evidence="22 23">V144</strain>
    </source>
</reference>
<evidence type="ECO:0000256" key="12">
    <source>
        <dbReference type="ARBA" id="ARBA00023008"/>
    </source>
</evidence>
<evidence type="ECO:0000256" key="8">
    <source>
        <dbReference type="ARBA" id="ARBA00022967"/>
    </source>
</evidence>
<keyword evidence="9 16" id="KW-0249">Electron transport</keyword>
<dbReference type="EC" id="7.1.1.9" evidence="17"/>
<dbReference type="NCBIfam" id="TIGR02866">
    <property type="entry name" value="CoxB"/>
    <property type="match status" value="1"/>
</dbReference>
<dbReference type="Pfam" id="PF00034">
    <property type="entry name" value="Cytochrom_C"/>
    <property type="match status" value="1"/>
</dbReference>
<protein>
    <recommendedName>
        <fullName evidence="17">Cytochrome c oxidase subunit 2</fullName>
        <ecNumber evidence="17">7.1.1.9</ecNumber>
    </recommendedName>
</protein>
<feature type="domain" description="Cytochrome oxidase subunit II copper A binding" evidence="19">
    <location>
        <begin position="103"/>
        <end position="215"/>
    </location>
</feature>
<keyword evidence="5 16" id="KW-0679">Respiratory chain</keyword>
<evidence type="ECO:0000256" key="15">
    <source>
        <dbReference type="PROSITE-ProRule" id="PRU00433"/>
    </source>
</evidence>
<name>A0A517W0D2_9PLAN</name>
<organism evidence="22 23">
    <name type="scientific">Gimesia aquarii</name>
    <dbReference type="NCBI Taxonomy" id="2527964"/>
    <lineage>
        <taxon>Bacteria</taxon>
        <taxon>Pseudomonadati</taxon>
        <taxon>Planctomycetota</taxon>
        <taxon>Planctomycetia</taxon>
        <taxon>Planctomycetales</taxon>
        <taxon>Planctomycetaceae</taxon>
        <taxon>Gimesia</taxon>
    </lineage>
</organism>
<feature type="transmembrane region" description="Helical" evidence="18">
    <location>
        <begin position="65"/>
        <end position="87"/>
    </location>
</feature>
<dbReference type="InterPro" id="IPR011759">
    <property type="entry name" value="Cyt_c_oxidase_su2_TM_dom"/>
</dbReference>
<dbReference type="InterPro" id="IPR036257">
    <property type="entry name" value="Cyt_c_oxidase_su2_TM_sf"/>
</dbReference>
<dbReference type="Proteomes" id="UP000318704">
    <property type="component" value="Chromosome"/>
</dbReference>
<evidence type="ECO:0000259" key="21">
    <source>
        <dbReference type="PROSITE" id="PS51007"/>
    </source>
</evidence>
<evidence type="ECO:0000313" key="22">
    <source>
        <dbReference type="EMBL" id="QDT98715.1"/>
    </source>
</evidence>
<evidence type="ECO:0000256" key="2">
    <source>
        <dbReference type="ARBA" id="ARBA00007866"/>
    </source>
</evidence>
<comment type="function">
    <text evidence="14 17">Subunits I and II form the functional core of the enzyme complex. Electrons originating in cytochrome c are transferred via heme a and Cu(A) to the binuclear center formed by heme a3 and Cu(B).</text>
</comment>
<evidence type="ECO:0000256" key="6">
    <source>
        <dbReference type="ARBA" id="ARBA00022692"/>
    </source>
</evidence>
<evidence type="ECO:0000256" key="17">
    <source>
        <dbReference type="RuleBase" id="RU004024"/>
    </source>
</evidence>
<feature type="domain" description="Cytochrome c" evidence="21">
    <location>
        <begin position="235"/>
        <end position="326"/>
    </location>
</feature>
<dbReference type="PROSITE" id="PS00078">
    <property type="entry name" value="COX2"/>
    <property type="match status" value="1"/>
</dbReference>
<dbReference type="Gene3D" id="2.60.40.420">
    <property type="entry name" value="Cupredoxins - blue copper proteins"/>
    <property type="match status" value="1"/>
</dbReference>
<dbReference type="AlphaFoldDB" id="A0A517W0D2"/>
<comment type="catalytic activity">
    <reaction evidence="17">
        <text>4 Fe(II)-[cytochrome c] + O2 + 8 H(+)(in) = 4 Fe(III)-[cytochrome c] + 2 H2O + 4 H(+)(out)</text>
        <dbReference type="Rhea" id="RHEA:11436"/>
        <dbReference type="Rhea" id="RHEA-COMP:10350"/>
        <dbReference type="Rhea" id="RHEA-COMP:14399"/>
        <dbReference type="ChEBI" id="CHEBI:15377"/>
        <dbReference type="ChEBI" id="CHEBI:15378"/>
        <dbReference type="ChEBI" id="CHEBI:15379"/>
        <dbReference type="ChEBI" id="CHEBI:29033"/>
        <dbReference type="ChEBI" id="CHEBI:29034"/>
        <dbReference type="EC" id="7.1.1.9"/>
    </reaction>
</comment>
<evidence type="ECO:0000256" key="7">
    <source>
        <dbReference type="ARBA" id="ARBA00022723"/>
    </source>
</evidence>
<dbReference type="GO" id="GO:0004129">
    <property type="term" value="F:cytochrome-c oxidase activity"/>
    <property type="evidence" value="ECO:0007669"/>
    <property type="project" value="UniProtKB-EC"/>
</dbReference>
<dbReference type="PROSITE" id="PS50999">
    <property type="entry name" value="COX2_TM"/>
    <property type="match status" value="1"/>
</dbReference>
<keyword evidence="3 16" id="KW-0813">Transport</keyword>
<evidence type="ECO:0000256" key="14">
    <source>
        <dbReference type="ARBA" id="ARBA00024688"/>
    </source>
</evidence>
<dbReference type="SUPFAM" id="SSF46626">
    <property type="entry name" value="Cytochrome c"/>
    <property type="match status" value="1"/>
</dbReference>
<dbReference type="Pfam" id="PF00116">
    <property type="entry name" value="COX2"/>
    <property type="match status" value="1"/>
</dbReference>
<dbReference type="InterPro" id="IPR034236">
    <property type="entry name" value="CuRO_CcO_Caa3_II"/>
</dbReference>
<dbReference type="RefSeq" id="WP_144987600.1">
    <property type="nucleotide sequence ID" value="NZ_CP037920.1"/>
</dbReference>
<dbReference type="GO" id="GO:0005886">
    <property type="term" value="C:plasma membrane"/>
    <property type="evidence" value="ECO:0007669"/>
    <property type="project" value="UniProtKB-SubCell"/>
</dbReference>
<evidence type="ECO:0000256" key="1">
    <source>
        <dbReference type="ARBA" id="ARBA00004141"/>
    </source>
</evidence>
<evidence type="ECO:0000256" key="13">
    <source>
        <dbReference type="ARBA" id="ARBA00023136"/>
    </source>
</evidence>